<dbReference type="InterPro" id="IPR023214">
    <property type="entry name" value="HAD_sf"/>
</dbReference>
<dbReference type="AlphaFoldDB" id="A0A830FBQ9"/>
<dbReference type="GO" id="GO:0016791">
    <property type="term" value="F:phosphatase activity"/>
    <property type="evidence" value="ECO:0007669"/>
    <property type="project" value="TreeGrafter"/>
</dbReference>
<dbReference type="PANTHER" id="PTHR19288">
    <property type="entry name" value="4-NITROPHENYLPHOSPHATASE-RELATED"/>
    <property type="match status" value="1"/>
</dbReference>
<dbReference type="Pfam" id="PF13344">
    <property type="entry name" value="Hydrolase_6"/>
    <property type="match status" value="1"/>
</dbReference>
<dbReference type="RefSeq" id="WP_188977896.1">
    <property type="nucleotide sequence ID" value="NZ_BMPG01000002.1"/>
</dbReference>
<evidence type="ECO:0000313" key="2">
    <source>
        <dbReference type="Proteomes" id="UP000607197"/>
    </source>
</evidence>
<dbReference type="PIRSF" id="PIRSF000915">
    <property type="entry name" value="PGP-type_phosphatase"/>
    <property type="match status" value="1"/>
</dbReference>
<gene>
    <name evidence="1" type="ORF">GCM10009039_16910</name>
</gene>
<dbReference type="PANTHER" id="PTHR19288:SF46">
    <property type="entry name" value="HALOACID DEHALOGENASE-LIKE HYDROLASE DOMAIN-CONTAINING PROTEIN 2"/>
    <property type="match status" value="1"/>
</dbReference>
<proteinExistence type="predicted"/>
<dbReference type="InterPro" id="IPR036412">
    <property type="entry name" value="HAD-like_sf"/>
</dbReference>
<name>A0A830FBQ9_9EURY</name>
<keyword evidence="2" id="KW-1185">Reference proteome</keyword>
<dbReference type="SUPFAM" id="SSF56784">
    <property type="entry name" value="HAD-like"/>
    <property type="match status" value="1"/>
</dbReference>
<dbReference type="NCBIfam" id="TIGR01460">
    <property type="entry name" value="HAD-SF-IIA"/>
    <property type="match status" value="1"/>
</dbReference>
<dbReference type="Pfam" id="PF13242">
    <property type="entry name" value="Hydrolase_like"/>
    <property type="match status" value="1"/>
</dbReference>
<organism evidence="1 2">
    <name type="scientific">Halocalculus aciditolerans</name>
    <dbReference type="NCBI Taxonomy" id="1383812"/>
    <lineage>
        <taxon>Archaea</taxon>
        <taxon>Methanobacteriati</taxon>
        <taxon>Methanobacteriota</taxon>
        <taxon>Stenosarchaea group</taxon>
        <taxon>Halobacteria</taxon>
        <taxon>Halobacteriales</taxon>
        <taxon>Halobacteriaceae</taxon>
        <taxon>Halocalculus</taxon>
    </lineage>
</organism>
<reference evidence="1" key="1">
    <citation type="journal article" date="2014" name="Int. J. Syst. Evol. Microbiol.">
        <title>Complete genome sequence of Corynebacterium casei LMG S-19264T (=DSM 44701T), isolated from a smear-ripened cheese.</title>
        <authorList>
            <consortium name="US DOE Joint Genome Institute (JGI-PGF)"/>
            <person name="Walter F."/>
            <person name="Albersmeier A."/>
            <person name="Kalinowski J."/>
            <person name="Ruckert C."/>
        </authorList>
    </citation>
    <scope>NUCLEOTIDE SEQUENCE</scope>
    <source>
        <strain evidence="1">JCM 19596</strain>
    </source>
</reference>
<dbReference type="EMBL" id="BMPG01000002">
    <property type="protein sequence ID" value="GGL59283.1"/>
    <property type="molecule type" value="Genomic_DNA"/>
</dbReference>
<evidence type="ECO:0000313" key="1">
    <source>
        <dbReference type="EMBL" id="GGL59283.1"/>
    </source>
</evidence>
<dbReference type="PROSITE" id="PS01228">
    <property type="entry name" value="COF_1"/>
    <property type="match status" value="1"/>
</dbReference>
<dbReference type="Gene3D" id="3.40.50.1000">
    <property type="entry name" value="HAD superfamily/HAD-like"/>
    <property type="match status" value="2"/>
</dbReference>
<protein>
    <submittedName>
        <fullName evidence="1">Haloacid dehalogenase</fullName>
    </submittedName>
</protein>
<dbReference type="GO" id="GO:0005737">
    <property type="term" value="C:cytoplasm"/>
    <property type="evidence" value="ECO:0007669"/>
    <property type="project" value="TreeGrafter"/>
</dbReference>
<reference evidence="1" key="2">
    <citation type="submission" date="2020-09" db="EMBL/GenBank/DDBJ databases">
        <authorList>
            <person name="Sun Q."/>
            <person name="Ohkuma M."/>
        </authorList>
    </citation>
    <scope>NUCLEOTIDE SEQUENCE</scope>
    <source>
        <strain evidence="1">JCM 19596</strain>
    </source>
</reference>
<accession>A0A830FBQ9</accession>
<comment type="caution">
    <text evidence="1">The sequence shown here is derived from an EMBL/GenBank/DDBJ whole genome shotgun (WGS) entry which is preliminary data.</text>
</comment>
<sequence length="263" mass="27286">MTAAYRAAVVDLDGTVLSGESLLPGAADGLRALRDRVERILFVTNNPTRSPEAYAEHLRDMGVEATPDEILTSCDATIAYLRAHHADDALFAIAEESVTSQFENANLDLVEDPTASDAVVVGYDRGFGYDDMTAAIRAFDAGATGFVGTDPDHTVPSPDGPVPGSGALVHAVSGVVDRDPDAILGKPSAETADIALDRLGVNPGACLMVGDRLNTDVAFGDAVGMTTVLVRTGIATDADLADSDVAPDYVLDGLRDIAAVLSD</sequence>
<dbReference type="OrthoDB" id="25155at2157"/>
<dbReference type="InterPro" id="IPR006357">
    <property type="entry name" value="HAD-SF_hydro_IIA"/>
</dbReference>
<dbReference type="Proteomes" id="UP000607197">
    <property type="component" value="Unassembled WGS sequence"/>
</dbReference>